<keyword evidence="4 5" id="KW-0732">Signal</keyword>
<dbReference type="InterPro" id="IPR033222">
    <property type="entry name" value="PLAC1_fam"/>
</dbReference>
<evidence type="ECO:0000313" key="6">
    <source>
        <dbReference type="Ensembl" id="ENSSSCP00070043101.1"/>
    </source>
</evidence>
<feature type="chain" id="PRO_5021189568" description="ZP domain-containing protein" evidence="5">
    <location>
        <begin position="23"/>
        <end position="194"/>
    </location>
</feature>
<dbReference type="Gene3D" id="2.60.40.3210">
    <property type="entry name" value="Zona pellucida, ZP-N domain"/>
    <property type="match status" value="1"/>
</dbReference>
<comment type="similarity">
    <text evidence="2">Belongs to the PLAC1 family.</text>
</comment>
<dbReference type="AlphaFoldDB" id="A0A4X1VPV5"/>
<evidence type="ECO:0000256" key="4">
    <source>
        <dbReference type="ARBA" id="ARBA00022729"/>
    </source>
</evidence>
<protein>
    <recommendedName>
        <fullName evidence="8">ZP domain-containing protein</fullName>
    </recommendedName>
</protein>
<reference evidence="6 7" key="1">
    <citation type="submission" date="2017-08" db="EMBL/GenBank/DDBJ databases">
        <title>USMARCv1.0.</title>
        <authorList>
            <person name="Hannum G.I."/>
            <person name="Koren S."/>
            <person name="Schroeder S.G."/>
            <person name="Chin S.C."/>
            <person name="Nonneman D.J."/>
            <person name="Becker S.A."/>
            <person name="Rosen B.D."/>
            <person name="Bickhart D.M."/>
            <person name="Putnam N.H."/>
            <person name="Green R.E."/>
            <person name="Tuggle C.K."/>
            <person name="Liu H."/>
            <person name="Rohrer G.A."/>
            <person name="Warr A."/>
            <person name="Hall R."/>
            <person name="Kim K."/>
            <person name="Hume D.A."/>
            <person name="Talbot R."/>
            <person name="Chow W."/>
            <person name="Howe K."/>
            <person name="Schwartz A.S."/>
            <person name="Watson M."/>
            <person name="Archibald A.L."/>
            <person name="Phillippy A.M."/>
            <person name="Smith T.P.L."/>
        </authorList>
    </citation>
    <scope>NUCLEOTIDE SEQUENCE [LARGE SCALE GENOMIC DNA]</scope>
</reference>
<evidence type="ECO:0000256" key="1">
    <source>
        <dbReference type="ARBA" id="ARBA00004613"/>
    </source>
</evidence>
<organism evidence="6 7">
    <name type="scientific">Sus scrofa</name>
    <name type="common">Pig</name>
    <dbReference type="NCBI Taxonomy" id="9823"/>
    <lineage>
        <taxon>Eukaryota</taxon>
        <taxon>Metazoa</taxon>
        <taxon>Chordata</taxon>
        <taxon>Craniata</taxon>
        <taxon>Vertebrata</taxon>
        <taxon>Euteleostomi</taxon>
        <taxon>Mammalia</taxon>
        <taxon>Eutheria</taxon>
        <taxon>Laurasiatheria</taxon>
        <taxon>Artiodactyla</taxon>
        <taxon>Suina</taxon>
        <taxon>Suidae</taxon>
        <taxon>Sus</taxon>
    </lineage>
</organism>
<dbReference type="GO" id="GO:0005576">
    <property type="term" value="C:extracellular region"/>
    <property type="evidence" value="ECO:0007669"/>
    <property type="project" value="UniProtKB-SubCell"/>
</dbReference>
<dbReference type="PANTHER" id="PTHR14380:SF10">
    <property type="entry name" value="OOCYTE-SECRETED PROTEIN 3"/>
    <property type="match status" value="1"/>
</dbReference>
<feature type="signal peptide" evidence="5">
    <location>
        <begin position="1"/>
        <end position="22"/>
    </location>
</feature>
<proteinExistence type="inferred from homology"/>
<dbReference type="Ensembl" id="ENSSSCT00070050979.1">
    <property type="protein sequence ID" value="ENSSSCP00070043101.1"/>
    <property type="gene ID" value="ENSSSCG00070025506.1"/>
</dbReference>
<dbReference type="Proteomes" id="UP000314985">
    <property type="component" value="Chromosome 2"/>
</dbReference>
<name>A0A4X1VPV5_PIG</name>
<evidence type="ECO:0000256" key="2">
    <source>
        <dbReference type="ARBA" id="ARBA00010071"/>
    </source>
</evidence>
<evidence type="ECO:0000256" key="3">
    <source>
        <dbReference type="ARBA" id="ARBA00022525"/>
    </source>
</evidence>
<evidence type="ECO:0008006" key="8">
    <source>
        <dbReference type="Google" id="ProtNLM"/>
    </source>
</evidence>
<keyword evidence="3" id="KW-0964">Secreted</keyword>
<reference evidence="6" key="2">
    <citation type="submission" date="2025-08" db="UniProtKB">
        <authorList>
            <consortium name="Ensembl"/>
        </authorList>
    </citation>
    <scope>IDENTIFICATION</scope>
</reference>
<comment type="subcellular location">
    <subcellularLocation>
        <location evidence="1">Secreted</location>
    </subcellularLocation>
</comment>
<accession>A0A4X1VPV5</accession>
<evidence type="ECO:0000313" key="7">
    <source>
        <dbReference type="Proteomes" id="UP000314985"/>
    </source>
</evidence>
<evidence type="ECO:0000256" key="5">
    <source>
        <dbReference type="SAM" id="SignalP"/>
    </source>
</evidence>
<dbReference type="PANTHER" id="PTHR14380">
    <property type="entry name" value="PLACENTA-SPECIFIC PROTEIN 1"/>
    <property type="match status" value="1"/>
</dbReference>
<sequence>MKNFVGIRSSLLFCMILAFSEQESVSTGCTTSTFQAVVPPTLLGQDRFLHSDEVSLGTGCPVTNITEKGYEFNYLVTECGIQKEVFANGVIFYSILYYNILHKGITGKVLLRCIVFSSSFSDSIPSTTNNNLTKFKNGIPSAKSRSSWSLTNPCLLGLPWIPYFQNPSVKPPHQSLLLKMPRPLVHKSAPMAMF</sequence>